<feature type="domain" description="DUF7824" evidence="3">
    <location>
        <begin position="571"/>
        <end position="645"/>
    </location>
</feature>
<organism evidence="4 5">
    <name type="scientific">Streptosporangium carneum</name>
    <dbReference type="NCBI Taxonomy" id="47481"/>
    <lineage>
        <taxon>Bacteria</taxon>
        <taxon>Bacillati</taxon>
        <taxon>Actinomycetota</taxon>
        <taxon>Actinomycetes</taxon>
        <taxon>Streptosporangiales</taxon>
        <taxon>Streptosporangiaceae</taxon>
        <taxon>Streptosporangium</taxon>
    </lineage>
</organism>
<dbReference type="AlphaFoldDB" id="A0A9W6MB12"/>
<dbReference type="Pfam" id="PF25148">
    <property type="entry name" value="DUF7824"/>
    <property type="match status" value="1"/>
</dbReference>
<feature type="compositionally biased region" description="Basic and acidic residues" evidence="2">
    <location>
        <begin position="550"/>
        <end position="561"/>
    </location>
</feature>
<name>A0A9W6MB12_9ACTN</name>
<keyword evidence="5" id="KW-1185">Reference proteome</keyword>
<evidence type="ECO:0000256" key="1">
    <source>
        <dbReference type="SAM" id="Coils"/>
    </source>
</evidence>
<reference evidence="4" key="2">
    <citation type="submission" date="2023-01" db="EMBL/GenBank/DDBJ databases">
        <authorList>
            <person name="Sun Q."/>
            <person name="Evtushenko L."/>
        </authorList>
    </citation>
    <scope>NUCLEOTIDE SEQUENCE</scope>
    <source>
        <strain evidence="4">VKM Ac-2007</strain>
    </source>
</reference>
<gene>
    <name evidence="4" type="ORF">GCM10017600_12740</name>
</gene>
<feature type="coiled-coil region" evidence="1">
    <location>
        <begin position="49"/>
        <end position="79"/>
    </location>
</feature>
<protein>
    <recommendedName>
        <fullName evidence="3">DUF7824 domain-containing protein</fullName>
    </recommendedName>
</protein>
<dbReference type="EMBL" id="BSEV01000002">
    <property type="protein sequence ID" value="GLK07869.1"/>
    <property type="molecule type" value="Genomic_DNA"/>
</dbReference>
<dbReference type="Proteomes" id="UP001143474">
    <property type="component" value="Unassembled WGS sequence"/>
</dbReference>
<accession>A0A9W6MB12</accession>
<evidence type="ECO:0000313" key="4">
    <source>
        <dbReference type="EMBL" id="GLK07869.1"/>
    </source>
</evidence>
<evidence type="ECO:0000259" key="3">
    <source>
        <dbReference type="Pfam" id="PF25148"/>
    </source>
</evidence>
<evidence type="ECO:0000313" key="5">
    <source>
        <dbReference type="Proteomes" id="UP001143474"/>
    </source>
</evidence>
<feature type="region of interest" description="Disordered" evidence="2">
    <location>
        <begin position="533"/>
        <end position="562"/>
    </location>
</feature>
<dbReference type="InterPro" id="IPR056726">
    <property type="entry name" value="DUF7824"/>
</dbReference>
<dbReference type="RefSeq" id="WP_271216404.1">
    <property type="nucleotide sequence ID" value="NZ_BAAAVD010000024.1"/>
</dbReference>
<evidence type="ECO:0000256" key="2">
    <source>
        <dbReference type="SAM" id="MobiDB-lite"/>
    </source>
</evidence>
<comment type="caution">
    <text evidence="4">The sequence shown here is derived from an EMBL/GenBank/DDBJ whole genome shotgun (WGS) entry which is preliminary data.</text>
</comment>
<sequence>MSAAWEAVREAVDAGDAAAVATLVAGFDDGERREVARELPGHLPLARRLGEEKDRLREAERERVRQERLAEQRREAARRGWSEDSVWDNWHYDTWEEQVEERWIEPMRVAGAGTITGAAAVVSWLNRRDLRRWWEPVEVDDVPLILQAVAARPAKWQGDLAVRLALRLRGLRPTVDRPTRLALELLRRTGVEPPAHDPLTVAWIAAVSSPGSLGEDPLLEVMLPRLFEAEGVGRALRDDREWPSALSALARKGRIGREALLDGCLSRFLRGGPAPDMRFFVRLHEALDPTAEEVDTRRRDYLRLLPAAPANVADLALKQVRRLDSVDAEEAGEAVEGLLFRAESRLVLAGLAWLDRLARDQREDLDGYAPALAVALVSESADARARAVRLVVKHAGRFTPPGAEVIVDVVPLLPAVPGSRLAAAFGGEPVAAEPEPQPEPFVPLPLPPAPTPNLMPPPVLTVHELLRSRMSKSQWRSVEDWLDGFVRLVAQERDALTAALAPIAAQFRDEHYWSAPWDLREWVVAMARELADPGAESRAVAPDPYGPRRTVQERVPEPGRREHSRRLPLLRFAEVYQALMDGRLPPYLLATPTHENGRLDAEKLVERLEGYERAGVEALPVDLEQALLRLPRAVPAEVAERAAGLTGEAGRTAARWMTTARPEPRITLRREVDDQEVRLVPEAVGGPTGVTLLDDILAAPRTEEGCDALLGVLPAHREVVAANTVQMLLVHMTSYRKPSPEDLATLACAEGPGGEGVALILAYHLRRGATSGVVTPFLKLAASGGLPGRETGRQLAALLRHHGDSPAEALAVLRTAARRGAHREVWQVMAGLLPAYLPESGERATTAHTRLVEFAADVAEWAQARGELPEIARLAERRRASDLVRHARRLHGLLTGRPG</sequence>
<proteinExistence type="predicted"/>
<keyword evidence="1" id="KW-0175">Coiled coil</keyword>
<reference evidence="4" key="1">
    <citation type="journal article" date="2014" name="Int. J. Syst. Evol. Microbiol.">
        <title>Complete genome sequence of Corynebacterium casei LMG S-19264T (=DSM 44701T), isolated from a smear-ripened cheese.</title>
        <authorList>
            <consortium name="US DOE Joint Genome Institute (JGI-PGF)"/>
            <person name="Walter F."/>
            <person name="Albersmeier A."/>
            <person name="Kalinowski J."/>
            <person name="Ruckert C."/>
        </authorList>
    </citation>
    <scope>NUCLEOTIDE SEQUENCE</scope>
    <source>
        <strain evidence="4">VKM Ac-2007</strain>
    </source>
</reference>